<dbReference type="STRING" id="1121025.SAMN02745249_01291"/>
<dbReference type="SUPFAM" id="SSF51395">
    <property type="entry name" value="FMN-linked oxidoreductases"/>
    <property type="match status" value="1"/>
</dbReference>
<evidence type="ECO:0000259" key="12">
    <source>
        <dbReference type="Pfam" id="PF01070"/>
    </source>
</evidence>
<dbReference type="GO" id="GO:0070402">
    <property type="term" value="F:NADPH binding"/>
    <property type="evidence" value="ECO:0007669"/>
    <property type="project" value="UniProtKB-UniRule"/>
</dbReference>
<dbReference type="EC" id="5.3.3.2" evidence="11"/>
<evidence type="ECO:0000256" key="1">
    <source>
        <dbReference type="ARBA" id="ARBA00001917"/>
    </source>
</evidence>
<comment type="catalytic activity">
    <reaction evidence="11">
        <text>isopentenyl diphosphate = dimethylallyl diphosphate</text>
        <dbReference type="Rhea" id="RHEA:23284"/>
        <dbReference type="ChEBI" id="CHEBI:57623"/>
        <dbReference type="ChEBI" id="CHEBI:128769"/>
        <dbReference type="EC" id="5.3.3.2"/>
    </reaction>
</comment>
<evidence type="ECO:0000256" key="4">
    <source>
        <dbReference type="ARBA" id="ARBA00022643"/>
    </source>
</evidence>
<comment type="subcellular location">
    <subcellularLocation>
        <location evidence="11">Cytoplasm</location>
    </subcellularLocation>
</comment>
<keyword evidence="14" id="KW-1185">Reference proteome</keyword>
<evidence type="ECO:0000256" key="11">
    <source>
        <dbReference type="HAMAP-Rule" id="MF_00354"/>
    </source>
</evidence>
<dbReference type="GO" id="GO:0005737">
    <property type="term" value="C:cytoplasm"/>
    <property type="evidence" value="ECO:0007669"/>
    <property type="project" value="UniProtKB-SubCell"/>
</dbReference>
<accession>A0A1M4WVU0</accession>
<dbReference type="HAMAP" id="MF_00354">
    <property type="entry name" value="Idi_2"/>
    <property type="match status" value="1"/>
</dbReference>
<dbReference type="PIRSF" id="PIRSF003314">
    <property type="entry name" value="IPP_isomerase"/>
    <property type="match status" value="1"/>
</dbReference>
<evidence type="ECO:0000256" key="10">
    <source>
        <dbReference type="ARBA" id="ARBA00025810"/>
    </source>
</evidence>
<evidence type="ECO:0000256" key="5">
    <source>
        <dbReference type="ARBA" id="ARBA00022723"/>
    </source>
</evidence>
<feature type="binding site" evidence="11">
    <location>
        <begin position="7"/>
        <end position="8"/>
    </location>
    <ligand>
        <name>substrate</name>
    </ligand>
</feature>
<reference evidence="14" key="1">
    <citation type="submission" date="2016-11" db="EMBL/GenBank/DDBJ databases">
        <authorList>
            <person name="Varghese N."/>
            <person name="Submissions S."/>
        </authorList>
    </citation>
    <scope>NUCLEOTIDE SEQUENCE [LARGE SCALE GENOMIC DNA]</scope>
    <source>
        <strain evidence="14">DSM 15692</strain>
    </source>
</reference>
<comment type="cofactor">
    <cofactor evidence="11">
        <name>Mg(2+)</name>
        <dbReference type="ChEBI" id="CHEBI:18420"/>
    </cofactor>
</comment>
<feature type="binding site" evidence="11">
    <location>
        <begin position="260"/>
        <end position="262"/>
    </location>
    <ligand>
        <name>FMN</name>
        <dbReference type="ChEBI" id="CHEBI:58210"/>
    </ligand>
</feature>
<dbReference type="GO" id="GO:0000287">
    <property type="term" value="F:magnesium ion binding"/>
    <property type="evidence" value="ECO:0007669"/>
    <property type="project" value="UniProtKB-UniRule"/>
</dbReference>
<evidence type="ECO:0000256" key="7">
    <source>
        <dbReference type="ARBA" id="ARBA00022857"/>
    </source>
</evidence>
<evidence type="ECO:0000256" key="6">
    <source>
        <dbReference type="ARBA" id="ARBA00022842"/>
    </source>
</evidence>
<dbReference type="CDD" id="cd02811">
    <property type="entry name" value="IDI-2_FMN"/>
    <property type="match status" value="1"/>
</dbReference>
<dbReference type="NCBIfam" id="TIGR02151">
    <property type="entry name" value="IPP_isom_2"/>
    <property type="match status" value="1"/>
</dbReference>
<dbReference type="GO" id="GO:0010181">
    <property type="term" value="F:FMN binding"/>
    <property type="evidence" value="ECO:0007669"/>
    <property type="project" value="UniProtKB-UniRule"/>
</dbReference>
<feature type="binding site" evidence="11">
    <location>
        <position position="152"/>
    </location>
    <ligand>
        <name>substrate</name>
    </ligand>
</feature>
<feature type="domain" description="FMN-dependent dehydrogenase" evidence="12">
    <location>
        <begin position="166"/>
        <end position="324"/>
    </location>
</feature>
<proteinExistence type="inferred from homology"/>
<dbReference type="Pfam" id="PF01070">
    <property type="entry name" value="FMN_dh"/>
    <property type="match status" value="1"/>
</dbReference>
<protein>
    <recommendedName>
        <fullName evidence="11">Isopentenyl-diphosphate delta-isomerase</fullName>
        <shortName evidence="11">IPP isomerase</shortName>
        <ecNumber evidence="11">5.3.3.2</ecNumber>
    </recommendedName>
    <alternativeName>
        <fullName evidence="11">Isopentenyl diphosphate:dimethylallyl diphosphate isomerase</fullName>
    </alternativeName>
    <alternativeName>
        <fullName evidence="11">Isopentenyl pyrophosphate isomerase</fullName>
    </alternativeName>
    <alternativeName>
        <fullName evidence="11">Type 2 isopentenyl diphosphate isomerase</fullName>
        <shortName evidence="11">IDI-2</shortName>
    </alternativeName>
</protein>
<dbReference type="InterPro" id="IPR013785">
    <property type="entry name" value="Aldolase_TIM"/>
</dbReference>
<keyword evidence="9 11" id="KW-0413">Isomerase</keyword>
<comment type="subunit">
    <text evidence="10 11">Homooctamer. Dimer of tetramers.</text>
</comment>
<feature type="binding site" evidence="11">
    <location>
        <position position="209"/>
    </location>
    <ligand>
        <name>FMN</name>
        <dbReference type="ChEBI" id="CHEBI:58210"/>
    </ligand>
</feature>
<evidence type="ECO:0000313" key="14">
    <source>
        <dbReference type="Proteomes" id="UP000184128"/>
    </source>
</evidence>
<keyword evidence="6 11" id="KW-0460">Magnesium</keyword>
<feature type="binding site" evidence="11">
    <location>
        <position position="214"/>
    </location>
    <ligand>
        <name>FMN</name>
        <dbReference type="ChEBI" id="CHEBI:58210"/>
    </ligand>
</feature>
<gene>
    <name evidence="11" type="primary">fni</name>
    <name evidence="13" type="ORF">SAMN02745249_01291</name>
</gene>
<evidence type="ECO:0000256" key="3">
    <source>
        <dbReference type="ARBA" id="ARBA00022630"/>
    </source>
</evidence>
<name>A0A1M4WVU0_9LACT</name>
<evidence type="ECO:0000256" key="8">
    <source>
        <dbReference type="ARBA" id="ARBA00023229"/>
    </source>
</evidence>
<evidence type="ECO:0000256" key="2">
    <source>
        <dbReference type="ARBA" id="ARBA00022490"/>
    </source>
</evidence>
<comment type="caution">
    <text evidence="11">Lacks conserved residue(s) required for the propagation of feature annotation.</text>
</comment>
<dbReference type="EMBL" id="FQUF01000017">
    <property type="protein sequence ID" value="SHE85183.1"/>
    <property type="molecule type" value="Genomic_DNA"/>
</dbReference>
<organism evidence="13 14">
    <name type="scientific">Atopostipes suicloacalis DSM 15692</name>
    <dbReference type="NCBI Taxonomy" id="1121025"/>
    <lineage>
        <taxon>Bacteria</taxon>
        <taxon>Bacillati</taxon>
        <taxon>Bacillota</taxon>
        <taxon>Bacilli</taxon>
        <taxon>Lactobacillales</taxon>
        <taxon>Carnobacteriaceae</taxon>
        <taxon>Atopostipes</taxon>
    </lineage>
</organism>
<keyword evidence="2 11" id="KW-0963">Cytoplasm</keyword>
<dbReference type="RefSeq" id="WP_073297951.1">
    <property type="nucleotide sequence ID" value="NZ_FQUF01000017.1"/>
</dbReference>
<dbReference type="GO" id="GO:0004452">
    <property type="term" value="F:isopentenyl-diphosphate delta-isomerase activity"/>
    <property type="evidence" value="ECO:0007669"/>
    <property type="project" value="UniProtKB-UniRule"/>
</dbReference>
<dbReference type="AlphaFoldDB" id="A0A1M4WVU0"/>
<dbReference type="GO" id="GO:0016491">
    <property type="term" value="F:oxidoreductase activity"/>
    <property type="evidence" value="ECO:0007669"/>
    <property type="project" value="InterPro"/>
</dbReference>
<keyword evidence="5 11" id="KW-0479">Metal-binding</keyword>
<dbReference type="GO" id="GO:0008299">
    <property type="term" value="P:isoprenoid biosynthetic process"/>
    <property type="evidence" value="ECO:0007669"/>
    <property type="project" value="UniProtKB-UniRule"/>
</dbReference>
<dbReference type="Proteomes" id="UP000184128">
    <property type="component" value="Unassembled WGS sequence"/>
</dbReference>
<feature type="binding site" evidence="11">
    <location>
        <begin position="281"/>
        <end position="282"/>
    </location>
    <ligand>
        <name>FMN</name>
        <dbReference type="ChEBI" id="CHEBI:58210"/>
    </ligand>
</feature>
<evidence type="ECO:0000256" key="9">
    <source>
        <dbReference type="ARBA" id="ARBA00023235"/>
    </source>
</evidence>
<keyword evidence="8 11" id="KW-0414">Isoprene biosynthesis</keyword>
<comment type="similarity">
    <text evidence="11">Belongs to the IPP isomerase type 2 family.</text>
</comment>
<feature type="binding site" evidence="11">
    <location>
        <position position="153"/>
    </location>
    <ligand>
        <name>Mg(2+)</name>
        <dbReference type="ChEBI" id="CHEBI:18420"/>
    </ligand>
</feature>
<sequence length="351" mass="38740">MPKQTNRKNEHVSLSENFYKDGDSSFKDIHFVHHSFPGINVADIDLSVSLGEMEFSAPFFINAMTGGSDWTGKLNQKLAIVARETGLAMATGSISAGLKHPEFANSYKIVREENPNGLVFANLGAGHGPENAKKAIDLIDADALQIHVNAPQEVVMPEGDREFDQWITNIQDILGNIDVPLIVKEVGFGMSRETVTLLQNIGVKYIDISGKGGTNFAQIENFRRREKKLDGLESWGQTTTVSLLEAMEVQKDSHIISSGGIRTAQDIIKSLALGASLVGISSEFMHMILTDIDTAIDRVYEWKLELERTMTLLGTKTVPELTNTDVIISGETAHWGELRRINLQKYANRSI</sequence>
<keyword evidence="3 11" id="KW-0285">Flavoprotein</keyword>
<feature type="binding site" evidence="11">
    <location>
        <position position="184"/>
    </location>
    <ligand>
        <name>FMN</name>
        <dbReference type="ChEBI" id="CHEBI:58210"/>
    </ligand>
</feature>
<keyword evidence="7 11" id="KW-0521">NADP</keyword>
<dbReference type="InterPro" id="IPR011179">
    <property type="entry name" value="IPdP_isomerase"/>
</dbReference>
<dbReference type="InterPro" id="IPR000262">
    <property type="entry name" value="FMN-dep_DH"/>
</dbReference>
<keyword evidence="4 11" id="KW-0288">FMN</keyword>
<comment type="cofactor">
    <cofactor evidence="11">
        <name>NADPH</name>
        <dbReference type="ChEBI" id="CHEBI:57783"/>
    </cofactor>
</comment>
<dbReference type="PANTHER" id="PTHR43665:SF1">
    <property type="entry name" value="ISOPENTENYL-DIPHOSPHATE DELTA-ISOMERASE"/>
    <property type="match status" value="1"/>
</dbReference>
<dbReference type="PANTHER" id="PTHR43665">
    <property type="entry name" value="ISOPENTENYL-DIPHOSPHATE DELTA-ISOMERASE"/>
    <property type="match status" value="1"/>
</dbReference>
<feature type="binding site" evidence="11">
    <location>
        <begin position="63"/>
        <end position="65"/>
    </location>
    <ligand>
        <name>FMN</name>
        <dbReference type="ChEBI" id="CHEBI:58210"/>
    </ligand>
</feature>
<feature type="binding site" evidence="11">
    <location>
        <position position="93"/>
    </location>
    <ligand>
        <name>FMN</name>
        <dbReference type="ChEBI" id="CHEBI:58210"/>
    </ligand>
</feature>
<comment type="cofactor">
    <cofactor evidence="1 11">
        <name>FMN</name>
        <dbReference type="ChEBI" id="CHEBI:58210"/>
    </cofactor>
</comment>
<feature type="binding site" evidence="11">
    <location>
        <position position="122"/>
    </location>
    <ligand>
        <name>FMN</name>
        <dbReference type="ChEBI" id="CHEBI:58210"/>
    </ligand>
</feature>
<evidence type="ECO:0000313" key="13">
    <source>
        <dbReference type="EMBL" id="SHE85183.1"/>
    </source>
</evidence>
<dbReference type="Gene3D" id="3.20.20.70">
    <property type="entry name" value="Aldolase class I"/>
    <property type="match status" value="1"/>
</dbReference>
<comment type="function">
    <text evidence="11">Involved in the biosynthesis of isoprenoids. Catalyzes the 1,3-allylic rearrangement of the homoallylic substrate isopentenyl (IPP) to its allylic isomer, dimethylallyl diphosphate (DMAPP).</text>
</comment>
<dbReference type="OrthoDB" id="9795032at2"/>